<keyword evidence="4" id="KW-1185">Reference proteome</keyword>
<dbReference type="HOGENOM" id="CLU_898867_0_0_1"/>
<dbReference type="EMBL" id="CH480771">
    <property type="protein sequence ID" value="EDW33673.1"/>
    <property type="molecule type" value="Genomic_DNA"/>
</dbReference>
<organism evidence="4">
    <name type="scientific">Drosophila persimilis</name>
    <name type="common">Fruit fly</name>
    <dbReference type="NCBI Taxonomy" id="7234"/>
    <lineage>
        <taxon>Eukaryota</taxon>
        <taxon>Metazoa</taxon>
        <taxon>Ecdysozoa</taxon>
        <taxon>Arthropoda</taxon>
        <taxon>Hexapoda</taxon>
        <taxon>Insecta</taxon>
        <taxon>Pterygota</taxon>
        <taxon>Neoptera</taxon>
        <taxon>Endopterygota</taxon>
        <taxon>Diptera</taxon>
        <taxon>Brachycera</taxon>
        <taxon>Muscomorpha</taxon>
        <taxon>Ephydroidea</taxon>
        <taxon>Drosophilidae</taxon>
        <taxon>Drosophila</taxon>
        <taxon>Sophophora</taxon>
    </lineage>
</organism>
<proteinExistence type="predicted"/>
<dbReference type="eggNOG" id="KOG1217">
    <property type="taxonomic scope" value="Eukaryota"/>
</dbReference>
<dbReference type="PANTHER" id="PTHR46343:SF2">
    <property type="entry name" value="SUSHI_VON WILLEBRAND FACTOR TYPE A_EGF_PENTRAXIN DOMAIN-CONTAINING 1"/>
    <property type="match status" value="1"/>
</dbReference>
<evidence type="ECO:0000256" key="1">
    <source>
        <dbReference type="ARBA" id="ARBA00022737"/>
    </source>
</evidence>
<dbReference type="AlphaFoldDB" id="B4HDP5"/>
<name>B4HDP5_DROPE</name>
<dbReference type="OrthoDB" id="430340at2759"/>
<dbReference type="Proteomes" id="UP000008744">
    <property type="component" value="Unassembled WGS sequence"/>
</dbReference>
<evidence type="ECO:0000313" key="3">
    <source>
        <dbReference type="EMBL" id="EDW33673.1"/>
    </source>
</evidence>
<accession>B4HDP5</accession>
<dbReference type="PANTHER" id="PTHR46343">
    <property type="entry name" value="HYR DOMAIN-CONTAINING PROTEIN"/>
    <property type="match status" value="1"/>
</dbReference>
<dbReference type="Pfam" id="PF02494">
    <property type="entry name" value="HYR"/>
    <property type="match status" value="1"/>
</dbReference>
<dbReference type="STRING" id="7234.B4HDP5"/>
<dbReference type="InterPro" id="IPR043555">
    <property type="entry name" value="SRPX-like"/>
</dbReference>
<keyword evidence="1" id="KW-0677">Repeat</keyword>
<dbReference type="InterPro" id="IPR003410">
    <property type="entry name" value="HYR_dom"/>
</dbReference>
<evidence type="ECO:0000313" key="4">
    <source>
        <dbReference type="Proteomes" id="UP000008744"/>
    </source>
</evidence>
<evidence type="ECO:0000259" key="2">
    <source>
        <dbReference type="PROSITE" id="PS50825"/>
    </source>
</evidence>
<gene>
    <name evidence="3" type="primary">Dper\GL19677</name>
    <name evidence="3" type="ORF">Dper_GL19677</name>
</gene>
<feature type="non-terminal residue" evidence="3">
    <location>
        <position position="1"/>
    </location>
</feature>
<protein>
    <submittedName>
        <fullName evidence="3">GL19677</fullName>
    </submittedName>
</protein>
<feature type="domain" description="HYR" evidence="2">
    <location>
        <begin position="26"/>
        <end position="108"/>
    </location>
</feature>
<dbReference type="PROSITE" id="PS50825">
    <property type="entry name" value="HYR"/>
    <property type="match status" value="1"/>
</dbReference>
<sequence length="310" mass="34052">RNVPSLCGQRKCPVGYTGGNCQQLVVDKEPPVVEHCPGDLWVIAKNGSAVVTWDEPHFSDNIGVTKIYERNGHRSGTTLLWGTYDITYIASDAAGNTASCSFKVSLLTDFCPALADPVGGSQVCKDWGAGGQFKVCEIACNAGLRFSEQVPEFYTCGAEGFWRPTREPSMPLVYPSCSPSKPAQRVFRIKMLFPSDVLCNKAGQAVLRQKVTNSVNGLNRDWNFCSYAIEGTRECKDIQIDVKCDHYRGAQNNRVRRQAKDGGVYVMEAELPVVNDEDDDLALTGRQGRQQTGGDTYTLEIAFPAVKYAN</sequence>
<reference evidence="3 4" key="1">
    <citation type="journal article" date="2007" name="Nature">
        <title>Evolution of genes and genomes on the Drosophila phylogeny.</title>
        <authorList>
            <consortium name="Drosophila 12 Genomes Consortium"/>
            <person name="Clark A.G."/>
            <person name="Eisen M.B."/>
            <person name="Smith D.R."/>
            <person name="Bergman C.M."/>
            <person name="Oliver B."/>
            <person name="Markow T.A."/>
            <person name="Kaufman T.C."/>
            <person name="Kellis M."/>
            <person name="Gelbart W."/>
            <person name="Iyer V.N."/>
            <person name="Pollard D.A."/>
            <person name="Sackton T.B."/>
            <person name="Larracuente A.M."/>
            <person name="Singh N.D."/>
            <person name="Abad J.P."/>
            <person name="Abt D.N."/>
            <person name="Adryan B."/>
            <person name="Aguade M."/>
            <person name="Akashi H."/>
            <person name="Anderson W.W."/>
            <person name="Aquadro C.F."/>
            <person name="Ardell D.H."/>
            <person name="Arguello R."/>
            <person name="Artieri C.G."/>
            <person name="Barbash D.A."/>
            <person name="Barker D."/>
            <person name="Barsanti P."/>
            <person name="Batterham P."/>
            <person name="Batzoglou S."/>
            <person name="Begun D."/>
            <person name="Bhutkar A."/>
            <person name="Blanco E."/>
            <person name="Bosak S.A."/>
            <person name="Bradley R.K."/>
            <person name="Brand A.D."/>
            <person name="Brent M.R."/>
            <person name="Brooks A.N."/>
            <person name="Brown R.H."/>
            <person name="Butlin R.K."/>
            <person name="Caggese C."/>
            <person name="Calvi B.R."/>
            <person name="Bernardo de Carvalho A."/>
            <person name="Caspi A."/>
            <person name="Castrezana S."/>
            <person name="Celniker S.E."/>
            <person name="Chang J.L."/>
            <person name="Chapple C."/>
            <person name="Chatterji S."/>
            <person name="Chinwalla A."/>
            <person name="Civetta A."/>
            <person name="Clifton S.W."/>
            <person name="Comeron J.M."/>
            <person name="Costello J.C."/>
            <person name="Coyne J.A."/>
            <person name="Daub J."/>
            <person name="David R.G."/>
            <person name="Delcher A.L."/>
            <person name="Delehaunty K."/>
            <person name="Do C.B."/>
            <person name="Ebling H."/>
            <person name="Edwards K."/>
            <person name="Eickbush T."/>
            <person name="Evans J.D."/>
            <person name="Filipski A."/>
            <person name="Findeiss S."/>
            <person name="Freyhult E."/>
            <person name="Fulton L."/>
            <person name="Fulton R."/>
            <person name="Garcia A.C."/>
            <person name="Gardiner A."/>
            <person name="Garfield D.A."/>
            <person name="Garvin B.E."/>
            <person name="Gibson G."/>
            <person name="Gilbert D."/>
            <person name="Gnerre S."/>
            <person name="Godfrey J."/>
            <person name="Good R."/>
            <person name="Gotea V."/>
            <person name="Gravely B."/>
            <person name="Greenberg A.J."/>
            <person name="Griffiths-Jones S."/>
            <person name="Gross S."/>
            <person name="Guigo R."/>
            <person name="Gustafson E.A."/>
            <person name="Haerty W."/>
            <person name="Hahn M.W."/>
            <person name="Halligan D.L."/>
            <person name="Halpern A.L."/>
            <person name="Halter G.M."/>
            <person name="Han M.V."/>
            <person name="Heger A."/>
            <person name="Hillier L."/>
            <person name="Hinrichs A.S."/>
            <person name="Holmes I."/>
            <person name="Hoskins R.A."/>
            <person name="Hubisz M.J."/>
            <person name="Hultmark D."/>
            <person name="Huntley M.A."/>
            <person name="Jaffe D.B."/>
            <person name="Jagadeeshan S."/>
            <person name="Jeck W.R."/>
            <person name="Johnson J."/>
            <person name="Jones C.D."/>
            <person name="Jordan W.C."/>
            <person name="Karpen G.H."/>
            <person name="Kataoka E."/>
            <person name="Keightley P.D."/>
            <person name="Kheradpour P."/>
            <person name="Kirkness E.F."/>
            <person name="Koerich L.B."/>
            <person name="Kristiansen K."/>
            <person name="Kudrna D."/>
            <person name="Kulathinal R.J."/>
            <person name="Kumar S."/>
            <person name="Kwok R."/>
            <person name="Lander E."/>
            <person name="Langley C.H."/>
            <person name="Lapoint R."/>
            <person name="Lazzaro B.P."/>
            <person name="Lee S.J."/>
            <person name="Levesque L."/>
            <person name="Li R."/>
            <person name="Lin C.F."/>
            <person name="Lin M.F."/>
            <person name="Lindblad-Toh K."/>
            <person name="Llopart A."/>
            <person name="Long M."/>
            <person name="Low L."/>
            <person name="Lozovsky E."/>
            <person name="Lu J."/>
            <person name="Luo M."/>
            <person name="Machado C.A."/>
            <person name="Makalowski W."/>
            <person name="Marzo M."/>
            <person name="Matsuda M."/>
            <person name="Matzkin L."/>
            <person name="McAllister B."/>
            <person name="McBride C.S."/>
            <person name="McKernan B."/>
            <person name="McKernan K."/>
            <person name="Mendez-Lago M."/>
            <person name="Minx P."/>
            <person name="Mollenhauer M.U."/>
            <person name="Montooth K."/>
            <person name="Mount S.M."/>
            <person name="Mu X."/>
            <person name="Myers E."/>
            <person name="Negre B."/>
            <person name="Newfeld S."/>
            <person name="Nielsen R."/>
            <person name="Noor M.A."/>
            <person name="O'Grady P."/>
            <person name="Pachter L."/>
            <person name="Papaceit M."/>
            <person name="Parisi M.J."/>
            <person name="Parisi M."/>
            <person name="Parts L."/>
            <person name="Pedersen J.S."/>
            <person name="Pesole G."/>
            <person name="Phillippy A.M."/>
            <person name="Ponting C.P."/>
            <person name="Pop M."/>
            <person name="Porcelli D."/>
            <person name="Powell J.R."/>
            <person name="Prohaska S."/>
            <person name="Pruitt K."/>
            <person name="Puig M."/>
            <person name="Quesneville H."/>
            <person name="Ram K.R."/>
            <person name="Rand D."/>
            <person name="Rasmussen M.D."/>
            <person name="Reed L.K."/>
            <person name="Reenan R."/>
            <person name="Reily A."/>
            <person name="Remington K.A."/>
            <person name="Rieger T.T."/>
            <person name="Ritchie M.G."/>
            <person name="Robin C."/>
            <person name="Rogers Y.H."/>
            <person name="Rohde C."/>
            <person name="Rozas J."/>
            <person name="Rubenfield M.J."/>
            <person name="Ruiz A."/>
            <person name="Russo S."/>
            <person name="Salzberg S.L."/>
            <person name="Sanchez-Gracia A."/>
            <person name="Saranga D.J."/>
            <person name="Sato H."/>
            <person name="Schaeffer S.W."/>
            <person name="Schatz M.C."/>
            <person name="Schlenke T."/>
            <person name="Schwartz R."/>
            <person name="Segarra C."/>
            <person name="Singh R.S."/>
            <person name="Sirot L."/>
            <person name="Sirota M."/>
            <person name="Sisneros N.B."/>
            <person name="Smith C.D."/>
            <person name="Smith T.F."/>
            <person name="Spieth J."/>
            <person name="Stage D.E."/>
            <person name="Stark A."/>
            <person name="Stephan W."/>
            <person name="Strausberg R.L."/>
            <person name="Strempel S."/>
            <person name="Sturgill D."/>
            <person name="Sutton G."/>
            <person name="Sutton G.G."/>
            <person name="Tao W."/>
            <person name="Teichmann S."/>
            <person name="Tobari Y.N."/>
            <person name="Tomimura Y."/>
            <person name="Tsolas J.M."/>
            <person name="Valente V.L."/>
            <person name="Venter E."/>
            <person name="Venter J.C."/>
            <person name="Vicario S."/>
            <person name="Vieira F.G."/>
            <person name="Vilella A.J."/>
            <person name="Villasante A."/>
            <person name="Walenz B."/>
            <person name="Wang J."/>
            <person name="Wasserman M."/>
            <person name="Watts T."/>
            <person name="Wilson D."/>
            <person name="Wilson R.K."/>
            <person name="Wing R.A."/>
            <person name="Wolfner M.F."/>
            <person name="Wong A."/>
            <person name="Wong G.K."/>
            <person name="Wu C.I."/>
            <person name="Wu G."/>
            <person name="Yamamoto D."/>
            <person name="Yang H.P."/>
            <person name="Yang S.P."/>
            <person name="Yorke J.A."/>
            <person name="Yoshida K."/>
            <person name="Zdobnov E."/>
            <person name="Zhang P."/>
            <person name="Zhang Y."/>
            <person name="Zimin A.V."/>
            <person name="Baldwin J."/>
            <person name="Abdouelleil A."/>
            <person name="Abdulkadir J."/>
            <person name="Abebe A."/>
            <person name="Abera B."/>
            <person name="Abreu J."/>
            <person name="Acer S.C."/>
            <person name="Aftuck L."/>
            <person name="Alexander A."/>
            <person name="An P."/>
            <person name="Anderson E."/>
            <person name="Anderson S."/>
            <person name="Arachi H."/>
            <person name="Azer M."/>
            <person name="Bachantsang P."/>
            <person name="Barry A."/>
            <person name="Bayul T."/>
            <person name="Berlin A."/>
            <person name="Bessette D."/>
            <person name="Bloom T."/>
            <person name="Blye J."/>
            <person name="Boguslavskiy L."/>
            <person name="Bonnet C."/>
            <person name="Boukhgalter B."/>
            <person name="Bourzgui I."/>
            <person name="Brown A."/>
            <person name="Cahill P."/>
            <person name="Channer S."/>
            <person name="Cheshatsang Y."/>
            <person name="Chuda L."/>
            <person name="Citroen M."/>
            <person name="Collymore A."/>
            <person name="Cooke P."/>
            <person name="Costello M."/>
            <person name="D'Aco K."/>
            <person name="Daza R."/>
            <person name="De Haan G."/>
            <person name="DeGray S."/>
            <person name="DeMaso C."/>
            <person name="Dhargay N."/>
            <person name="Dooley K."/>
            <person name="Dooley E."/>
            <person name="Doricent M."/>
            <person name="Dorje P."/>
            <person name="Dorjee K."/>
            <person name="Dupes A."/>
            <person name="Elong R."/>
            <person name="Falk J."/>
            <person name="Farina A."/>
            <person name="Faro S."/>
            <person name="Ferguson D."/>
            <person name="Fisher S."/>
            <person name="Foley C.D."/>
            <person name="Franke A."/>
            <person name="Friedrich D."/>
            <person name="Gadbois L."/>
            <person name="Gearin G."/>
            <person name="Gearin C.R."/>
            <person name="Giannoukos G."/>
            <person name="Goode T."/>
            <person name="Graham J."/>
            <person name="Grandbois E."/>
            <person name="Grewal S."/>
            <person name="Gyaltsen K."/>
            <person name="Hafez N."/>
            <person name="Hagos B."/>
            <person name="Hall J."/>
            <person name="Henson C."/>
            <person name="Hollinger A."/>
            <person name="Honan T."/>
            <person name="Huard M.D."/>
            <person name="Hughes L."/>
            <person name="Hurhula B."/>
            <person name="Husby M.E."/>
            <person name="Kamat A."/>
            <person name="Kanga B."/>
            <person name="Kashin S."/>
            <person name="Khazanovich D."/>
            <person name="Kisner P."/>
            <person name="Lance K."/>
            <person name="Lara M."/>
            <person name="Lee W."/>
            <person name="Lennon N."/>
            <person name="Letendre F."/>
            <person name="LeVine R."/>
            <person name="Lipovsky A."/>
            <person name="Liu X."/>
            <person name="Liu J."/>
            <person name="Liu S."/>
            <person name="Lokyitsang T."/>
            <person name="Lokyitsang Y."/>
            <person name="Lubonja R."/>
            <person name="Lui A."/>
            <person name="MacDonald P."/>
            <person name="Magnisalis V."/>
            <person name="Maru K."/>
            <person name="Matthews C."/>
            <person name="McCusker W."/>
            <person name="McDonough S."/>
            <person name="Mehta T."/>
            <person name="Meldrim J."/>
            <person name="Meneus L."/>
            <person name="Mihai O."/>
            <person name="Mihalev A."/>
            <person name="Mihova T."/>
            <person name="Mittelman R."/>
            <person name="Mlenga V."/>
            <person name="Montmayeur A."/>
            <person name="Mulrain L."/>
            <person name="Navidi A."/>
            <person name="Naylor J."/>
            <person name="Negash T."/>
            <person name="Nguyen T."/>
            <person name="Nguyen N."/>
            <person name="Nicol R."/>
            <person name="Norbu C."/>
            <person name="Norbu N."/>
            <person name="Novod N."/>
            <person name="O'Neill B."/>
            <person name="Osman S."/>
            <person name="Markiewicz E."/>
            <person name="Oyono O.L."/>
            <person name="Patti C."/>
            <person name="Phunkhang P."/>
            <person name="Pierre F."/>
            <person name="Priest M."/>
            <person name="Raghuraman S."/>
            <person name="Rege F."/>
            <person name="Reyes R."/>
            <person name="Rise C."/>
            <person name="Rogov P."/>
            <person name="Ross K."/>
            <person name="Ryan E."/>
            <person name="Settipalli S."/>
            <person name="Shea T."/>
            <person name="Sherpa N."/>
            <person name="Shi L."/>
            <person name="Shih D."/>
            <person name="Sparrow T."/>
            <person name="Spaulding J."/>
            <person name="Stalker J."/>
            <person name="Stange-Thomann N."/>
            <person name="Stavropoulos S."/>
            <person name="Stone C."/>
            <person name="Strader C."/>
            <person name="Tesfaye S."/>
            <person name="Thomson T."/>
            <person name="Thoulutsang Y."/>
            <person name="Thoulutsang D."/>
            <person name="Topham K."/>
            <person name="Topping I."/>
            <person name="Tsamla T."/>
            <person name="Vassiliev H."/>
            <person name="Vo A."/>
            <person name="Wangchuk T."/>
            <person name="Wangdi T."/>
            <person name="Weiand M."/>
            <person name="Wilkinson J."/>
            <person name="Wilson A."/>
            <person name="Yadav S."/>
            <person name="Young G."/>
            <person name="Yu Q."/>
            <person name="Zembek L."/>
            <person name="Zhong D."/>
            <person name="Zimmer A."/>
            <person name="Zwirko Z."/>
            <person name="Jaffe D.B."/>
            <person name="Alvarez P."/>
            <person name="Brockman W."/>
            <person name="Butler J."/>
            <person name="Chin C."/>
            <person name="Gnerre S."/>
            <person name="Grabherr M."/>
            <person name="Kleber M."/>
            <person name="Mauceli E."/>
            <person name="MacCallum I."/>
        </authorList>
    </citation>
    <scope>NUCLEOTIDE SEQUENCE [LARGE SCALE GENOMIC DNA]</scope>
    <source>
        <strain evidence="4">MSH-3 / Tucson 14011-0111.49</strain>
    </source>
</reference>